<sequence>MRSFLRKMSARPLRIADRPIRSAATALLLFAALPGFGTGGSGFGTVFGPGFGFGLGFAAQAAPTPAGTVIRNIAEGSYFNAALGIRETVRSNPVEALVAEVPDMEVTGFTDLVLSRGAMDQYHYEIRNTGNVTLEMTPSMRLQGATGLIGSAELIHDENRNGVIDPQEPVIDAETETAPAAPAAFAARSAAPATFAATPAAAPTSFTMEPGDRLSFIYSFRVSSSAQPGDRFSAILVGNASSLSVTSQTELSGEGTGHTTIVVSGLEIEKNQRLQMDDTNGSDTLIYGLRLRNNSEGAVAGYDSVEDAPLRIDGQQVTGVLVRDEIPRNAVFAEILETGGMTGLYHLRDAGAQDYQTTPPADPGMVDAVGFFHAGDYPVGRSTDLSFSVGVEPSLGAVTIDNTAQAYLDVEGEQVGLNSNRVSYALAARQPATLTFIDAVTGADAPYGALDADARLQIVSGACNVSLDVDVVTVTLRSTVTGDIETVAARETGPNTGLFRTAPVPLARMTVPVHGDGVMASDQGDRIQALARCGNTLLEDMLLVEPGNFLFNSVTNDPVEGITLVLVEMGSGREMARTVTDARGFYAFGSVEAGDYRISTLDAPEWVFPSVRLDFPGYGRQVLPAAFGASFAHEGGVVAITDIPVDPYYGAPLALRKSAERDSIGQGEFLLYTLEIDNNMHQALIDAQIFDRPPFGTELVAGSVTLDGAVLADPVRDAEGDMIFELGNLLPLERYELSYLLHFTAAAREGRNENTALLAGRQAGTGVLQQSPLARTTVRLDNSGGVFARQGTVIGSVFLDCNGNGIRDGIMPRDTYEPDAPAPAHADHEPGIPGVRIVTQEGLFVVTDSHGQYSLPGLRPVTHAFLVQPETLPRGTEVQITRSNDLRRGGSRVVPLRRGEMRAEHFAVRACTPAVLAEIDTRRARLREGATPMTMTASDLPIEGARAPTRSSRSEAGLPTTTQLTPGMLAEAAASNDPAPADTSADTSARGGAAAPGGADSARRAPTPLAQKPAAQRQPLARMVRGLDPAPGFLDLADGDTVARRTQSIRIKGKADLTLALLLNGRRIGADRVGEHTTWERNNVQAMEFVAVRLAPGENRLTLLGNDGFGIERLRQEIRITAPGDPARLEIIAPETAPAAPASVLPVVVRILDARGLPVPASGTVTLRAGKALWDVTDIRPGTPGIQAYIDNGEATFGLIPPQVSGPDTLTVTGGFGQAETRITFTPDLDERVMIGVIEGAVALGDRRNRDVTGAGLLPADRFSGFEDTTTGLRGELYLKGAIRGDALLTLRYSSDRDTEDRLFRDIRGDEYYPVYGDNSERGYDAQSSGNLFVKVEKGRSYILYGDISIEPESSAFRLGGLRRVVTGAKGHWENDRVSVTVFGARTAQDRQIVEFAGRGVSGPYDLTLDGYVEGSEQVEILVRDEQGGDILSATPLRRGTDYLLDFFRDTITFDAPVRQFDGDGNPVSVRVTFEAEEDSADRYWLYGGEVNYTLTDTTSVGVRAVQADAPLYNPARSRLQAAYIRHEDHTGGLWEAEVARSENAEGIAGSAARLSYERRTERESLSFEAVHSGRDFEAEGSLARAGTTQLRFSYGLALDDGGDLSLSAEYVKDRVARSERLTTELLYAHRFTERFRGEIGIEVESTRQERADPETSAALVLGSHWTPRTRPDSTIRTRLRLPIGGDPATRAPAELTLGLYREPEPGWRAYAEVEFTFGDEGVGNRSRVGFEYTLTDWLEGRTEFSRVPGALEETLHQGVAATYDYSELTTFRVDLEHSRLVDSGADQLTSLALGAKWGSFDDRWVGDADFDTTIEERGNTYYASVGLAGQVTPDLTVLGRTRIALDQRDTVDSRRMRSRIGAAYRPIANPRLEVLGWYEHRLEQKYARTETHMWSVDASYEMNEDLRVNGKYAGQHQRVELPAPEDREDGTDISATTQLLQAGLNWEFGEDRFQFGLNVARLWDSHGHASIGFGAEFGVTPTEGVLLAIGYNSLRGEVAGQADLYQEGVYLRFNLLLDNSLWDRLDKFLGQ</sequence>
<keyword evidence="3" id="KW-0614">Plasmid</keyword>
<dbReference type="NCBIfam" id="TIGR01451">
    <property type="entry name" value="B_ant_repeat"/>
    <property type="match status" value="1"/>
</dbReference>
<name>A0A291M4X6_9RHOB</name>
<evidence type="ECO:0000313" key="3">
    <source>
        <dbReference type="EMBL" id="ATI43952.1"/>
    </source>
</evidence>
<dbReference type="InterPro" id="IPR047589">
    <property type="entry name" value="DUF11_rpt"/>
</dbReference>
<dbReference type="OrthoDB" id="9773411at2"/>
<keyword evidence="4" id="KW-1185">Reference proteome</keyword>
<feature type="domain" description="DUF7925" evidence="2">
    <location>
        <begin position="280"/>
        <end position="409"/>
    </location>
</feature>
<dbReference type="EMBL" id="CP021408">
    <property type="protein sequence ID" value="ATI43952.1"/>
    <property type="molecule type" value="Genomic_DNA"/>
</dbReference>
<dbReference type="SUPFAM" id="SSF117074">
    <property type="entry name" value="Hypothetical protein PA1324"/>
    <property type="match status" value="1"/>
</dbReference>
<dbReference type="SUPFAM" id="SSF49478">
    <property type="entry name" value="Cna protein B-type domain"/>
    <property type="match status" value="1"/>
</dbReference>
<dbReference type="Proteomes" id="UP000219050">
    <property type="component" value="Plasmid pDY25-D"/>
</dbReference>
<gene>
    <name evidence="3" type="ORF">CBW24_17570</name>
</gene>
<dbReference type="RefSeq" id="WP_097374567.1">
    <property type="nucleotide sequence ID" value="NZ_CP021408.1"/>
</dbReference>
<feature type="region of interest" description="Disordered" evidence="1">
    <location>
        <begin position="928"/>
        <end position="1019"/>
    </location>
</feature>
<dbReference type="Pfam" id="PF25546">
    <property type="entry name" value="DUF7925"/>
    <property type="match status" value="1"/>
</dbReference>
<reference evidence="3 4" key="1">
    <citation type="submission" date="2017-05" db="EMBL/GenBank/DDBJ databases">
        <title>Comparative genomic and metabolic analysis of manganese-oxidizing mechanisms in Celeribater manganoxidans DY25T: its adaption to the environment of polymetallic nodule.</title>
        <authorList>
            <person name="Wang X."/>
        </authorList>
    </citation>
    <scope>NUCLEOTIDE SEQUENCE [LARGE SCALE GENOMIC DNA]</scope>
    <source>
        <strain evidence="3 4">DY25</strain>
        <plasmid evidence="4">pdy25-d</plasmid>
    </source>
</reference>
<geneLocation type="plasmid" evidence="4">
    <name>pdy25-d</name>
</geneLocation>
<proteinExistence type="predicted"/>
<dbReference type="Gene3D" id="2.60.40.10">
    <property type="entry name" value="Immunoglobulins"/>
    <property type="match status" value="1"/>
</dbReference>
<dbReference type="InterPro" id="IPR057685">
    <property type="entry name" value="DUF7925"/>
</dbReference>
<dbReference type="InterPro" id="IPR013783">
    <property type="entry name" value="Ig-like_fold"/>
</dbReference>
<dbReference type="KEGG" id="cmag:CBW24_17570"/>
<organism evidence="3 4">
    <name type="scientific">Pacificitalea manganoxidans</name>
    <dbReference type="NCBI Taxonomy" id="1411902"/>
    <lineage>
        <taxon>Bacteria</taxon>
        <taxon>Pseudomonadati</taxon>
        <taxon>Pseudomonadota</taxon>
        <taxon>Alphaproteobacteria</taxon>
        <taxon>Rhodobacterales</taxon>
        <taxon>Paracoccaceae</taxon>
        <taxon>Pacificitalea</taxon>
    </lineage>
</organism>
<protein>
    <recommendedName>
        <fullName evidence="2">DUF7925 domain-containing protein</fullName>
    </recommendedName>
</protein>
<feature type="compositionally biased region" description="Low complexity" evidence="1">
    <location>
        <begin position="970"/>
        <end position="1006"/>
    </location>
</feature>
<accession>A0A291M4X6</accession>
<evidence type="ECO:0000259" key="2">
    <source>
        <dbReference type="Pfam" id="PF25546"/>
    </source>
</evidence>
<evidence type="ECO:0000256" key="1">
    <source>
        <dbReference type="SAM" id="MobiDB-lite"/>
    </source>
</evidence>
<evidence type="ECO:0000313" key="4">
    <source>
        <dbReference type="Proteomes" id="UP000219050"/>
    </source>
</evidence>